<dbReference type="Proteomes" id="UP000578766">
    <property type="component" value="Unassembled WGS sequence"/>
</dbReference>
<dbReference type="InterPro" id="IPR001841">
    <property type="entry name" value="Znf_RING"/>
</dbReference>
<dbReference type="InterPro" id="IPR039396">
    <property type="entry name" value="Deltex_C"/>
</dbReference>
<evidence type="ECO:0000256" key="8">
    <source>
        <dbReference type="ARBA" id="ARBA00022737"/>
    </source>
</evidence>
<reference evidence="17 18" key="1">
    <citation type="submission" date="2019-09" db="EMBL/GenBank/DDBJ databases">
        <title>Bird 10,000 Genomes (B10K) Project - Family phase.</title>
        <authorList>
            <person name="Zhang G."/>
        </authorList>
    </citation>
    <scope>NUCLEOTIDE SEQUENCE [LARGE SCALE GENOMIC DNA]</scope>
    <source>
        <strain evidence="17">OUT-0020</strain>
        <tissue evidence="17">Liver</tissue>
    </source>
</reference>
<evidence type="ECO:0000256" key="14">
    <source>
        <dbReference type="SAM" id="MobiDB-lite"/>
    </source>
</evidence>
<comment type="caution">
    <text evidence="17">The sequence shown here is derived from an EMBL/GenBank/DDBJ whole genome shotgun (WGS) entry which is preliminary data.</text>
</comment>
<dbReference type="InterPro" id="IPR004170">
    <property type="entry name" value="WWE_dom"/>
</dbReference>
<dbReference type="InterPro" id="IPR037197">
    <property type="entry name" value="WWE_dom_sf"/>
</dbReference>
<keyword evidence="11" id="KW-0914">Notch signaling pathway</keyword>
<dbReference type="AlphaFoldDB" id="A0A7L3RZZ1"/>
<dbReference type="Gene3D" id="3.30.390.130">
    <property type="match status" value="1"/>
</dbReference>
<keyword evidence="6 13" id="KW-0808">Transferase</keyword>
<evidence type="ECO:0000259" key="16">
    <source>
        <dbReference type="PROSITE" id="PS50918"/>
    </source>
</evidence>
<dbReference type="UniPathway" id="UPA00143"/>
<dbReference type="FunFam" id="3.30.40.10:FF:000097">
    <property type="entry name" value="E3 ubiquitin-protein ligase DTX4"/>
    <property type="match status" value="1"/>
</dbReference>
<feature type="domain" description="WWE" evidence="16">
    <location>
        <begin position="123"/>
        <end position="199"/>
    </location>
</feature>
<evidence type="ECO:0000256" key="10">
    <source>
        <dbReference type="ARBA" id="ARBA00022833"/>
    </source>
</evidence>
<name>A0A7L3RZZ1_CEPGR</name>
<dbReference type="CDD" id="cd09633">
    <property type="entry name" value="Deltex_C"/>
    <property type="match status" value="1"/>
</dbReference>
<keyword evidence="9 12" id="KW-0863">Zinc-finger</keyword>
<evidence type="ECO:0000256" key="3">
    <source>
        <dbReference type="ARBA" id="ARBA00004906"/>
    </source>
</evidence>
<comment type="catalytic activity">
    <reaction evidence="1 13">
        <text>S-ubiquitinyl-[E2 ubiquitin-conjugating enzyme]-L-cysteine + [acceptor protein]-L-lysine = [E2 ubiquitin-conjugating enzyme]-L-cysteine + N(6)-ubiquitinyl-[acceptor protein]-L-lysine.</text>
        <dbReference type="EC" id="2.3.2.27"/>
    </reaction>
</comment>
<keyword evidence="7 13" id="KW-0479">Metal-binding</keyword>
<feature type="domain" description="WWE" evidence="16">
    <location>
        <begin position="42"/>
        <end position="122"/>
    </location>
</feature>
<dbReference type="FunFam" id="3.30.720.50:FF:000004">
    <property type="entry name" value="Probable E3 ubiquitin-protein ligase DTX2"/>
    <property type="match status" value="1"/>
</dbReference>
<evidence type="ECO:0000256" key="4">
    <source>
        <dbReference type="ARBA" id="ARBA00009413"/>
    </source>
</evidence>
<evidence type="ECO:0000256" key="1">
    <source>
        <dbReference type="ARBA" id="ARBA00000900"/>
    </source>
</evidence>
<keyword evidence="8" id="KW-0677">Repeat</keyword>
<dbReference type="SUPFAM" id="SSF117839">
    <property type="entry name" value="WWE domain"/>
    <property type="match status" value="2"/>
</dbReference>
<comment type="pathway">
    <text evidence="3 13">Protein modification; protein ubiquitination.</text>
</comment>
<dbReference type="FunFam" id="3.30.390.130:FF:000001">
    <property type="entry name" value="Probable E3 ubiquitin-protein ligase DTX3"/>
    <property type="match status" value="1"/>
</dbReference>
<dbReference type="Gene3D" id="3.30.720.50">
    <property type="match status" value="2"/>
</dbReference>
<evidence type="ECO:0000256" key="11">
    <source>
        <dbReference type="ARBA" id="ARBA00022976"/>
    </source>
</evidence>
<dbReference type="PROSITE" id="PS50918">
    <property type="entry name" value="WWE"/>
    <property type="match status" value="2"/>
</dbReference>
<evidence type="ECO:0000256" key="6">
    <source>
        <dbReference type="ARBA" id="ARBA00022679"/>
    </source>
</evidence>
<dbReference type="InterPro" id="IPR018957">
    <property type="entry name" value="Znf_C3HC4_RING-type"/>
</dbReference>
<keyword evidence="5 13" id="KW-0963">Cytoplasm</keyword>
<feature type="non-terminal residue" evidence="17">
    <location>
        <position position="641"/>
    </location>
</feature>
<dbReference type="InterPro" id="IPR018123">
    <property type="entry name" value="WWE-dom_subgr"/>
</dbReference>
<evidence type="ECO:0000256" key="12">
    <source>
        <dbReference type="PROSITE-ProRule" id="PRU00175"/>
    </source>
</evidence>
<dbReference type="InterPro" id="IPR039399">
    <property type="entry name" value="Deltex_C_sf"/>
</dbReference>
<feature type="non-terminal residue" evidence="17">
    <location>
        <position position="1"/>
    </location>
</feature>
<feature type="region of interest" description="Disordered" evidence="14">
    <location>
        <begin position="1"/>
        <end position="35"/>
    </location>
</feature>
<dbReference type="SMART" id="SM00678">
    <property type="entry name" value="WWE"/>
    <property type="match status" value="2"/>
</dbReference>
<dbReference type="GO" id="GO:0008270">
    <property type="term" value="F:zinc ion binding"/>
    <property type="evidence" value="ECO:0007669"/>
    <property type="project" value="UniProtKB-KW"/>
</dbReference>
<evidence type="ECO:0000256" key="5">
    <source>
        <dbReference type="ARBA" id="ARBA00022490"/>
    </source>
</evidence>
<organism evidence="17 18">
    <name type="scientific">Cepphus grylle</name>
    <name type="common">Black guillemot</name>
    <name type="synonym">Alca grylle</name>
    <dbReference type="NCBI Taxonomy" id="28697"/>
    <lineage>
        <taxon>Eukaryota</taxon>
        <taxon>Metazoa</taxon>
        <taxon>Chordata</taxon>
        <taxon>Craniata</taxon>
        <taxon>Vertebrata</taxon>
        <taxon>Euteleostomi</taxon>
        <taxon>Archelosauria</taxon>
        <taxon>Archosauria</taxon>
        <taxon>Dinosauria</taxon>
        <taxon>Saurischia</taxon>
        <taxon>Theropoda</taxon>
        <taxon>Coelurosauria</taxon>
        <taxon>Aves</taxon>
        <taxon>Neognathae</taxon>
        <taxon>Neoaves</taxon>
        <taxon>Charadriiformes</taxon>
        <taxon>Alcidae</taxon>
        <taxon>Cepphus</taxon>
    </lineage>
</organism>
<dbReference type="GO" id="GO:0005737">
    <property type="term" value="C:cytoplasm"/>
    <property type="evidence" value="ECO:0007669"/>
    <property type="project" value="UniProtKB-SubCell"/>
</dbReference>
<dbReference type="FunFam" id="3.30.720.50:FF:000005">
    <property type="entry name" value="Probable E3 ubiquitin-protein ligase DTX2"/>
    <property type="match status" value="1"/>
</dbReference>
<evidence type="ECO:0000256" key="7">
    <source>
        <dbReference type="ARBA" id="ARBA00022723"/>
    </source>
</evidence>
<proteinExistence type="inferred from homology"/>
<dbReference type="Pfam" id="PF02825">
    <property type="entry name" value="WWE"/>
    <property type="match status" value="2"/>
</dbReference>
<dbReference type="InterPro" id="IPR039398">
    <property type="entry name" value="Deltex_fam"/>
</dbReference>
<keyword evidence="17" id="KW-0436">Ligase</keyword>
<evidence type="ECO:0000256" key="9">
    <source>
        <dbReference type="ARBA" id="ARBA00022771"/>
    </source>
</evidence>
<comment type="similarity">
    <text evidence="4 13">Belongs to the Deltex family.</text>
</comment>
<keyword evidence="10 13" id="KW-0862">Zinc</keyword>
<dbReference type="GO" id="GO:0061630">
    <property type="term" value="F:ubiquitin protein ligase activity"/>
    <property type="evidence" value="ECO:0007669"/>
    <property type="project" value="UniProtKB-UniRule"/>
</dbReference>
<dbReference type="SUPFAM" id="SSF57850">
    <property type="entry name" value="RING/U-box"/>
    <property type="match status" value="1"/>
</dbReference>
<evidence type="ECO:0000313" key="18">
    <source>
        <dbReference type="Proteomes" id="UP000578766"/>
    </source>
</evidence>
<gene>
    <name evidence="17" type="primary">Dtx1</name>
    <name evidence="17" type="ORF">CEPGRY_R05252</name>
</gene>
<dbReference type="GO" id="GO:0016874">
    <property type="term" value="F:ligase activity"/>
    <property type="evidence" value="ECO:0007669"/>
    <property type="project" value="UniProtKB-KW"/>
</dbReference>
<accession>A0A7L3RZZ1</accession>
<dbReference type="PROSITE" id="PS50089">
    <property type="entry name" value="ZF_RING_2"/>
    <property type="match status" value="1"/>
</dbReference>
<comment type="subcellular location">
    <subcellularLocation>
        <location evidence="2 13">Cytoplasm</location>
    </subcellularLocation>
</comment>
<dbReference type="CDD" id="cd16671">
    <property type="entry name" value="RING-H2_DTX1_4"/>
    <property type="match status" value="1"/>
</dbReference>
<dbReference type="Pfam" id="PF18102">
    <property type="entry name" value="DTC"/>
    <property type="match status" value="1"/>
</dbReference>
<dbReference type="GO" id="GO:0016567">
    <property type="term" value="P:protein ubiquitination"/>
    <property type="evidence" value="ECO:0007669"/>
    <property type="project" value="UniProtKB-UniRule"/>
</dbReference>
<dbReference type="Gene3D" id="3.30.40.10">
    <property type="entry name" value="Zinc/RING finger domain, C3HC4 (zinc finger)"/>
    <property type="match status" value="1"/>
</dbReference>
<evidence type="ECO:0000259" key="15">
    <source>
        <dbReference type="PROSITE" id="PS50089"/>
    </source>
</evidence>
<evidence type="ECO:0000256" key="13">
    <source>
        <dbReference type="RuleBase" id="RU367105"/>
    </source>
</evidence>
<dbReference type="SMART" id="SM00184">
    <property type="entry name" value="RING"/>
    <property type="match status" value="1"/>
</dbReference>
<keyword evidence="18" id="KW-1185">Reference proteome</keyword>
<evidence type="ECO:0000256" key="2">
    <source>
        <dbReference type="ARBA" id="ARBA00004496"/>
    </source>
</evidence>
<dbReference type="Pfam" id="PF00097">
    <property type="entry name" value="zf-C3HC4"/>
    <property type="match status" value="1"/>
</dbReference>
<dbReference type="EMBL" id="VZUD01000201">
    <property type="protein sequence ID" value="NXV21294.1"/>
    <property type="molecule type" value="Genomic_DNA"/>
</dbReference>
<dbReference type="PANTHER" id="PTHR12622">
    <property type="entry name" value="DELTEX-RELATED"/>
    <property type="match status" value="1"/>
</dbReference>
<dbReference type="GO" id="GO:0007219">
    <property type="term" value="P:Notch signaling pathway"/>
    <property type="evidence" value="ECO:0007669"/>
    <property type="project" value="UniProtKB-KW"/>
</dbReference>
<feature type="domain" description="RING-type" evidence="15">
    <location>
        <begin position="432"/>
        <end position="493"/>
    </location>
</feature>
<sequence>GGGFGGAPGEPCVPVPGHGAGLSHRPPGMARQGSGAMLASGGLGFPPQNLARVVVWEWLNEHGRWRPYSAAVCHHIENVLKEDARGSVVLGQVDVQLAPYVIDLQSMHQFRQDTGTMRPVRRNFYDPSSAPGKGIVWEWENDNNSWTPYDMDICITIQNAYEKQHPWLDLSSLGFCYLIYFSSMSQMNRQTQRKRRLRRRMDLAYPLTMGSIPKSQSWPVGTSTGTPCSCPQCLLVNSTRAASNAILASQRRKLYPGAIRQSSTFTGGALWPAGTGTAAVAGGTTKGEGLRVPGGAFAPSQSVPNGAPLPGLNNLNRPGTQRGAGLGTRATVPPGVPALPVKNLNGTGPVHPALAGMTGILMCAAGLPVCLTRAPKPILHPPPVSKSDIKPVPGVNGICRKTKKKHLKKSKTPEDVVRRYIQKVKNPPDEDCTICMERLVTSSGYEGVLSHRGIKPELVGKLGKCGHMYHLLCLLAMYNNGNKDGSLQCPTCKAIYGEKTGTQPPGKMEFHLIPHSLPGYTDSKTIRIVYDIPTGIQGPEHPNPGKKFTARGFPRHCYLPDNEKGRKVLKLLIVAWDRRLIFTIGTSNTTGESDTVVWNEIHHKTEFGSNLTGHGYPDPNYLDNVLAELLAQGVSEATLKD</sequence>
<dbReference type="InterPro" id="IPR013083">
    <property type="entry name" value="Znf_RING/FYVE/PHD"/>
</dbReference>
<protein>
    <recommendedName>
        <fullName evidence="13">E3 ubiquitin-protein ligase</fullName>
        <ecNumber evidence="13">2.3.2.27</ecNumber>
    </recommendedName>
</protein>
<dbReference type="EC" id="2.3.2.27" evidence="13"/>
<evidence type="ECO:0000313" key="17">
    <source>
        <dbReference type="EMBL" id="NXV21294.1"/>
    </source>
</evidence>